<dbReference type="AlphaFoldDB" id="A0A1A9I5G1"/>
<sequence length="138" mass="15081">MYPQEIVIPMREELTDNGFESLSTPEAVEASLTQQGTNLLVINSVCGCSAGTARPGVLMAVANAEKKPDHLTTSFAGFDIEAVNKVREHLLPYPPSSPSIALFKDGELVHFIERHQIEGRSAEMIAQNLMAAFDEYCD</sequence>
<proteinExistence type="inferred from homology"/>
<dbReference type="Gene3D" id="3.40.30.10">
    <property type="entry name" value="Glutaredoxin"/>
    <property type="match status" value="1"/>
</dbReference>
<dbReference type="PANTHER" id="PTHR40052:SF2">
    <property type="entry name" value="BACILLIREDOXIN BRXA"/>
    <property type="match status" value="1"/>
</dbReference>
<dbReference type="InterPro" id="IPR009474">
    <property type="entry name" value="BrxB/BrxA"/>
</dbReference>
<dbReference type="PANTHER" id="PTHR40052">
    <property type="entry name" value="UPF0403 PROTEIN YQIW-RELATED"/>
    <property type="match status" value="1"/>
</dbReference>
<dbReference type="STRING" id="1176587.A8C56_13925"/>
<organism evidence="2 3">
    <name type="scientific">Niabella ginsenosidivorans</name>
    <dbReference type="NCBI Taxonomy" id="1176587"/>
    <lineage>
        <taxon>Bacteria</taxon>
        <taxon>Pseudomonadati</taxon>
        <taxon>Bacteroidota</taxon>
        <taxon>Chitinophagia</taxon>
        <taxon>Chitinophagales</taxon>
        <taxon>Chitinophagaceae</taxon>
        <taxon>Niabella</taxon>
    </lineage>
</organism>
<dbReference type="NCBIfam" id="TIGR04191">
    <property type="entry name" value="YphP_YqiW"/>
    <property type="match status" value="1"/>
</dbReference>
<dbReference type="Pfam" id="PF06491">
    <property type="entry name" value="Disulph_isomer"/>
    <property type="match status" value="1"/>
</dbReference>
<dbReference type="KEGG" id="nia:A8C56_13925"/>
<evidence type="ECO:0000313" key="3">
    <source>
        <dbReference type="Proteomes" id="UP000077667"/>
    </source>
</evidence>
<name>A0A1A9I5G1_9BACT</name>
<dbReference type="OrthoDB" id="9793981at2"/>
<evidence type="ECO:0008006" key="4">
    <source>
        <dbReference type="Google" id="ProtNLM"/>
    </source>
</evidence>
<evidence type="ECO:0000256" key="1">
    <source>
        <dbReference type="ARBA" id="ARBA00038305"/>
    </source>
</evidence>
<keyword evidence="3" id="KW-1185">Reference proteome</keyword>
<dbReference type="EMBL" id="CP015772">
    <property type="protein sequence ID" value="ANH81922.1"/>
    <property type="molecule type" value="Genomic_DNA"/>
</dbReference>
<evidence type="ECO:0000313" key="2">
    <source>
        <dbReference type="EMBL" id="ANH81922.1"/>
    </source>
</evidence>
<comment type="similarity">
    <text evidence="1">Belongs to the bacilliredoxin family.</text>
</comment>
<protein>
    <recommendedName>
        <fullName evidence="4">BrxA/BrxB family bacilliredoxin</fullName>
    </recommendedName>
</protein>
<accession>A0A1A9I5G1</accession>
<reference evidence="2 3" key="1">
    <citation type="submission" date="2016-05" db="EMBL/GenBank/DDBJ databases">
        <title>Niabella ginsenosidivorans BS26 whole genome sequencing.</title>
        <authorList>
            <person name="Im W.T."/>
            <person name="Siddiqi M.Z."/>
        </authorList>
    </citation>
    <scope>NUCLEOTIDE SEQUENCE [LARGE SCALE GENOMIC DNA]</scope>
    <source>
        <strain evidence="2 3">BS26</strain>
    </source>
</reference>
<gene>
    <name evidence="2" type="ORF">A8C56_13925</name>
</gene>
<dbReference type="Proteomes" id="UP000077667">
    <property type="component" value="Chromosome"/>
</dbReference>
<dbReference type="RefSeq" id="WP_067757158.1">
    <property type="nucleotide sequence ID" value="NZ_CP015772.1"/>
</dbReference>